<dbReference type="STRING" id="572036.SAMN05661099_1035"/>
<dbReference type="PANTHER" id="PTHR42663:SF6">
    <property type="entry name" value="HYDROLASE C777.06C-RELATED"/>
    <property type="match status" value="1"/>
</dbReference>
<evidence type="ECO:0000313" key="3">
    <source>
        <dbReference type="Proteomes" id="UP000189981"/>
    </source>
</evidence>
<dbReference type="PANTHER" id="PTHR42663">
    <property type="entry name" value="HYDROLASE C777.06C-RELATED-RELATED"/>
    <property type="match status" value="1"/>
</dbReference>
<dbReference type="Pfam" id="PF12706">
    <property type="entry name" value="Lactamase_B_2"/>
    <property type="match status" value="1"/>
</dbReference>
<dbReference type="SUPFAM" id="SSF56281">
    <property type="entry name" value="Metallo-hydrolase/oxidoreductase"/>
    <property type="match status" value="1"/>
</dbReference>
<dbReference type="InterPro" id="IPR001279">
    <property type="entry name" value="Metallo-B-lactamas"/>
</dbReference>
<dbReference type="RefSeq" id="WP_079701553.1">
    <property type="nucleotide sequence ID" value="NZ_FUYR01000001.1"/>
</dbReference>
<reference evidence="3" key="1">
    <citation type="submission" date="2017-02" db="EMBL/GenBank/DDBJ databases">
        <authorList>
            <person name="Varghese N."/>
            <person name="Submissions S."/>
        </authorList>
    </citation>
    <scope>NUCLEOTIDE SEQUENCE [LARGE SCALE GENOMIC DNA]</scope>
    <source>
        <strain evidence="3">DSM 22385</strain>
    </source>
</reference>
<accession>A0A1T5AU30</accession>
<keyword evidence="3" id="KW-1185">Reference proteome</keyword>
<sequence>MKITFLGTGTSQGVPVIACDCEVCTSADRHDKRLRVSVLIEEAGKSLVVDAGPDFRYQMLRANLKHLDAILFTHEHKDHVAGLDDVRAFNFKQQAEIDVYADMRVQNALRQEFHYIFSEAKYPGIPRLELHEIKANQPFNVAGIDVIPISVMHYKLPVFGYRVGNFTYITDAKTIDKENIEKIRGSKIVVINALQKESHISHLTYDEALSMAKEIGAEQTYLTHISHRLGTHSKVSQELPEGIFLAYDGLELDVF</sequence>
<protein>
    <submittedName>
        <fullName evidence="2">Phosphoribosyl 1,2-cyclic phosphate phosphodiesterase</fullName>
    </submittedName>
</protein>
<dbReference type="InterPro" id="IPR036866">
    <property type="entry name" value="RibonucZ/Hydroxyglut_hydro"/>
</dbReference>
<evidence type="ECO:0000259" key="1">
    <source>
        <dbReference type="Pfam" id="PF12706"/>
    </source>
</evidence>
<dbReference type="OrthoDB" id="9781189at2"/>
<dbReference type="CDD" id="cd16279">
    <property type="entry name" value="metallo-hydrolase-like_MBL-fold"/>
    <property type="match status" value="1"/>
</dbReference>
<dbReference type="Gene3D" id="3.60.15.10">
    <property type="entry name" value="Ribonuclease Z/Hydroxyacylglutathione hydrolase-like"/>
    <property type="match status" value="1"/>
</dbReference>
<name>A0A1T5AU30_9SPHI</name>
<evidence type="ECO:0000313" key="2">
    <source>
        <dbReference type="EMBL" id="SKB38541.1"/>
    </source>
</evidence>
<gene>
    <name evidence="2" type="ORF">SAMN05661099_1035</name>
</gene>
<dbReference type="Proteomes" id="UP000189981">
    <property type="component" value="Unassembled WGS sequence"/>
</dbReference>
<dbReference type="EMBL" id="FUYR01000001">
    <property type="protein sequence ID" value="SKB38541.1"/>
    <property type="molecule type" value="Genomic_DNA"/>
</dbReference>
<feature type="domain" description="Metallo-beta-lactamase" evidence="1">
    <location>
        <begin position="47"/>
        <end position="225"/>
    </location>
</feature>
<proteinExistence type="predicted"/>
<dbReference type="AlphaFoldDB" id="A0A1T5AU30"/>
<organism evidence="2 3">
    <name type="scientific">Daejeonella lutea</name>
    <dbReference type="NCBI Taxonomy" id="572036"/>
    <lineage>
        <taxon>Bacteria</taxon>
        <taxon>Pseudomonadati</taxon>
        <taxon>Bacteroidota</taxon>
        <taxon>Sphingobacteriia</taxon>
        <taxon>Sphingobacteriales</taxon>
        <taxon>Sphingobacteriaceae</taxon>
        <taxon>Daejeonella</taxon>
    </lineage>
</organism>